<evidence type="ECO:0000256" key="8">
    <source>
        <dbReference type="ARBA" id="ARBA00022848"/>
    </source>
</evidence>
<evidence type="ECO:0000256" key="11">
    <source>
        <dbReference type="ARBA" id="ARBA00023033"/>
    </source>
</evidence>
<dbReference type="GO" id="GO:0016705">
    <property type="term" value="F:oxidoreductase activity, acting on paired donors, with incorporation or reduction of molecular oxygen"/>
    <property type="evidence" value="ECO:0007669"/>
    <property type="project" value="InterPro"/>
</dbReference>
<dbReference type="GO" id="GO:0005789">
    <property type="term" value="C:endoplasmic reticulum membrane"/>
    <property type="evidence" value="ECO:0007669"/>
    <property type="project" value="UniProtKB-SubCell"/>
</dbReference>
<dbReference type="GO" id="GO:0004497">
    <property type="term" value="F:monooxygenase activity"/>
    <property type="evidence" value="ECO:0007669"/>
    <property type="project" value="UniProtKB-KW"/>
</dbReference>
<dbReference type="Pfam" id="PF00067">
    <property type="entry name" value="p450"/>
    <property type="match status" value="1"/>
</dbReference>
<evidence type="ECO:0000256" key="14">
    <source>
        <dbReference type="RuleBase" id="RU000461"/>
    </source>
</evidence>
<keyword evidence="12" id="KW-0472">Membrane</keyword>
<dbReference type="PROSITE" id="PS00086">
    <property type="entry name" value="CYTOCHROME_P450"/>
    <property type="match status" value="1"/>
</dbReference>
<evidence type="ECO:0000256" key="5">
    <source>
        <dbReference type="ARBA" id="ARBA00022617"/>
    </source>
</evidence>
<keyword evidence="16" id="KW-1185">Reference proteome</keyword>
<dbReference type="PANTHER" id="PTHR24291">
    <property type="entry name" value="CYTOCHROME P450 FAMILY 4"/>
    <property type="match status" value="1"/>
</dbReference>
<dbReference type="InterPro" id="IPR002401">
    <property type="entry name" value="Cyt_P450_E_grp-I"/>
</dbReference>
<gene>
    <name evidence="15" type="ORF">Fcan01_06758</name>
</gene>
<dbReference type="PANTHER" id="PTHR24291:SF189">
    <property type="entry name" value="CYTOCHROME P450 4C3-RELATED"/>
    <property type="match status" value="1"/>
</dbReference>
<keyword evidence="7" id="KW-0256">Endoplasmic reticulum</keyword>
<keyword evidence="10 13" id="KW-0408">Iron</keyword>
<dbReference type="SUPFAM" id="SSF48264">
    <property type="entry name" value="Cytochrome P450"/>
    <property type="match status" value="1"/>
</dbReference>
<dbReference type="CDD" id="cd20628">
    <property type="entry name" value="CYP4"/>
    <property type="match status" value="1"/>
</dbReference>
<evidence type="ECO:0000256" key="10">
    <source>
        <dbReference type="ARBA" id="ARBA00023004"/>
    </source>
</evidence>
<dbReference type="AlphaFoldDB" id="A0A226ELE3"/>
<dbReference type="InterPro" id="IPR050196">
    <property type="entry name" value="Cytochrome_P450_Monoox"/>
</dbReference>
<evidence type="ECO:0000256" key="1">
    <source>
        <dbReference type="ARBA" id="ARBA00001971"/>
    </source>
</evidence>
<keyword evidence="11 14" id="KW-0503">Monooxygenase</keyword>
<protein>
    <submittedName>
        <fullName evidence="15">Cytochrome P450 4C1</fullName>
    </submittedName>
</protein>
<evidence type="ECO:0000256" key="13">
    <source>
        <dbReference type="PIRSR" id="PIRSR602401-1"/>
    </source>
</evidence>
<dbReference type="GO" id="GO:0005506">
    <property type="term" value="F:iron ion binding"/>
    <property type="evidence" value="ECO:0007669"/>
    <property type="project" value="InterPro"/>
</dbReference>
<organism evidence="15 16">
    <name type="scientific">Folsomia candida</name>
    <name type="common">Springtail</name>
    <dbReference type="NCBI Taxonomy" id="158441"/>
    <lineage>
        <taxon>Eukaryota</taxon>
        <taxon>Metazoa</taxon>
        <taxon>Ecdysozoa</taxon>
        <taxon>Arthropoda</taxon>
        <taxon>Hexapoda</taxon>
        <taxon>Collembola</taxon>
        <taxon>Entomobryomorpha</taxon>
        <taxon>Isotomoidea</taxon>
        <taxon>Isotomidae</taxon>
        <taxon>Proisotominae</taxon>
        <taxon>Folsomia</taxon>
    </lineage>
</organism>
<evidence type="ECO:0000256" key="4">
    <source>
        <dbReference type="ARBA" id="ARBA00010617"/>
    </source>
</evidence>
<keyword evidence="9 14" id="KW-0560">Oxidoreductase</keyword>
<keyword evidence="5 13" id="KW-0349">Heme</keyword>
<feature type="binding site" description="axial binding residue" evidence="13">
    <location>
        <position position="434"/>
    </location>
    <ligand>
        <name>heme</name>
        <dbReference type="ChEBI" id="CHEBI:30413"/>
    </ligand>
    <ligandPart>
        <name>Fe</name>
        <dbReference type="ChEBI" id="CHEBI:18248"/>
    </ligandPart>
</feature>
<dbReference type="PRINTS" id="PR00385">
    <property type="entry name" value="P450"/>
</dbReference>
<dbReference type="InterPro" id="IPR017972">
    <property type="entry name" value="Cyt_P450_CS"/>
</dbReference>
<name>A0A226ELE3_FOLCA</name>
<comment type="cofactor">
    <cofactor evidence="1 13">
        <name>heme</name>
        <dbReference type="ChEBI" id="CHEBI:30413"/>
    </cofactor>
</comment>
<comment type="similarity">
    <text evidence="4 14">Belongs to the cytochrome P450 family.</text>
</comment>
<dbReference type="Gene3D" id="1.10.630.10">
    <property type="entry name" value="Cytochrome P450"/>
    <property type="match status" value="1"/>
</dbReference>
<evidence type="ECO:0000256" key="12">
    <source>
        <dbReference type="ARBA" id="ARBA00023136"/>
    </source>
</evidence>
<dbReference type="Proteomes" id="UP000198287">
    <property type="component" value="Unassembled WGS sequence"/>
</dbReference>
<evidence type="ECO:0000256" key="2">
    <source>
        <dbReference type="ARBA" id="ARBA00004524"/>
    </source>
</evidence>
<reference evidence="15 16" key="1">
    <citation type="submission" date="2015-12" db="EMBL/GenBank/DDBJ databases">
        <title>The genome of Folsomia candida.</title>
        <authorList>
            <person name="Faddeeva A."/>
            <person name="Derks M.F."/>
            <person name="Anvar Y."/>
            <person name="Smit S."/>
            <person name="Van Straalen N."/>
            <person name="Roelofs D."/>
        </authorList>
    </citation>
    <scope>NUCLEOTIDE SEQUENCE [LARGE SCALE GENOMIC DNA]</scope>
    <source>
        <strain evidence="15 16">VU population</strain>
        <tissue evidence="15">Whole body</tissue>
    </source>
</reference>
<evidence type="ECO:0000313" key="15">
    <source>
        <dbReference type="EMBL" id="OXA58120.1"/>
    </source>
</evidence>
<keyword evidence="8" id="KW-0492">Microsome</keyword>
<evidence type="ECO:0000256" key="6">
    <source>
        <dbReference type="ARBA" id="ARBA00022723"/>
    </source>
</evidence>
<comment type="subcellular location">
    <subcellularLocation>
        <location evidence="3">Endoplasmic reticulum membrane</location>
    </subcellularLocation>
    <subcellularLocation>
        <location evidence="2">Microsome membrane</location>
    </subcellularLocation>
</comment>
<sequence>MPPLLIAFFVLTAIFYTARHIKLRLKLAGINGPKGIPIFGNVFELIGEGNVGVVKALTKFRDEHGSRVVMWLGLNPYLIISNGNDIEKVLSSQQHIEKSWDYDLLVPWLGRGLLTSTGSLWHSRRKLLTPAFHFAILEDFLTIMCEQGDILVNVLETKKGSEFDIFPIITRAALDIICETAMGEKINAQRKTDSQYVKAVYRISDLIQYRQLRPWLHNDTIWSWSPSGREEIRLLKTLHNFTDSVIQKRKRMRDENGKSTWKKPAFLDLLLDHQAKNPGSLSDICIREEVDTFMFEGHDTTAANINWTLYLLGCYPKIQAKVQEEIDSVLGSGSGGKIPSGDLAKLKYLECCIKESLRIYPSVPLIGRKLAGELKLDEDTIVPPETRVMVSFFHAHRDGDVFPDPLKFKPERFEENQDKHPYAYTPFSAGPRNCIGQKFALTEEKIVLAKVLQKFKITSLQKPEDVVLLAELILRPKDGIRVRLESRE</sequence>
<accession>A0A226ELE3</accession>
<evidence type="ECO:0000256" key="9">
    <source>
        <dbReference type="ARBA" id="ARBA00023002"/>
    </source>
</evidence>
<dbReference type="GO" id="GO:0020037">
    <property type="term" value="F:heme binding"/>
    <property type="evidence" value="ECO:0007669"/>
    <property type="project" value="InterPro"/>
</dbReference>
<dbReference type="PRINTS" id="PR00463">
    <property type="entry name" value="EP450I"/>
</dbReference>
<dbReference type="EMBL" id="LNIX01000003">
    <property type="protein sequence ID" value="OXA58120.1"/>
    <property type="molecule type" value="Genomic_DNA"/>
</dbReference>
<keyword evidence="6 13" id="KW-0479">Metal-binding</keyword>
<proteinExistence type="inferred from homology"/>
<dbReference type="OMA" id="PAKMNRD"/>
<dbReference type="InterPro" id="IPR036396">
    <property type="entry name" value="Cyt_P450_sf"/>
</dbReference>
<dbReference type="InterPro" id="IPR001128">
    <property type="entry name" value="Cyt_P450"/>
</dbReference>
<evidence type="ECO:0000256" key="7">
    <source>
        <dbReference type="ARBA" id="ARBA00022824"/>
    </source>
</evidence>
<dbReference type="OrthoDB" id="1470350at2759"/>
<comment type="caution">
    <text evidence="15">The sequence shown here is derived from an EMBL/GenBank/DDBJ whole genome shotgun (WGS) entry which is preliminary data.</text>
</comment>
<evidence type="ECO:0000313" key="16">
    <source>
        <dbReference type="Proteomes" id="UP000198287"/>
    </source>
</evidence>
<evidence type="ECO:0000256" key="3">
    <source>
        <dbReference type="ARBA" id="ARBA00004586"/>
    </source>
</evidence>